<evidence type="ECO:0000313" key="1">
    <source>
        <dbReference type="EMBL" id="MBO4207492.1"/>
    </source>
</evidence>
<gene>
    <name evidence="1" type="ORF">GSF22_15955</name>
</gene>
<keyword evidence="2" id="KW-1185">Reference proteome</keyword>
<reference evidence="1 2" key="1">
    <citation type="submission" date="2019-12" db="EMBL/GenBank/DDBJ databases">
        <title>Whole genome sequencing of endophytic Actinobacterium Micromonospora sp. MPMI6T.</title>
        <authorList>
            <person name="Evv R."/>
            <person name="Podile A.R."/>
        </authorList>
    </citation>
    <scope>NUCLEOTIDE SEQUENCE [LARGE SCALE GENOMIC DNA]</scope>
    <source>
        <strain evidence="1 2">MPMI6</strain>
    </source>
</reference>
<dbReference type="RefSeq" id="WP_208814385.1">
    <property type="nucleotide sequence ID" value="NZ_WVUH01000126.1"/>
</dbReference>
<organism evidence="1 2">
    <name type="scientific">Micromonospora echinofusca</name>
    <dbReference type="NCBI Taxonomy" id="47858"/>
    <lineage>
        <taxon>Bacteria</taxon>
        <taxon>Bacillati</taxon>
        <taxon>Actinomycetota</taxon>
        <taxon>Actinomycetes</taxon>
        <taxon>Micromonosporales</taxon>
        <taxon>Micromonosporaceae</taxon>
        <taxon>Micromonospora</taxon>
    </lineage>
</organism>
<evidence type="ECO:0008006" key="3">
    <source>
        <dbReference type="Google" id="ProtNLM"/>
    </source>
</evidence>
<name>A0ABS3VSH7_MICEH</name>
<proteinExistence type="predicted"/>
<comment type="caution">
    <text evidence="1">The sequence shown here is derived from an EMBL/GenBank/DDBJ whole genome shotgun (WGS) entry which is preliminary data.</text>
</comment>
<dbReference type="EMBL" id="WVUH01000126">
    <property type="protein sequence ID" value="MBO4207492.1"/>
    <property type="molecule type" value="Genomic_DNA"/>
</dbReference>
<accession>A0ABS3VSH7</accession>
<evidence type="ECO:0000313" key="2">
    <source>
        <dbReference type="Proteomes" id="UP000823521"/>
    </source>
</evidence>
<dbReference type="Proteomes" id="UP000823521">
    <property type="component" value="Unassembled WGS sequence"/>
</dbReference>
<protein>
    <recommendedName>
        <fullName evidence="3">DUF4375 domain-containing protein</fullName>
    </recommendedName>
</protein>
<sequence>MQPAEALARMRAATALWGVGYVNASDVVVAACDLLVAGFDGPHLGMLAGVSAGQADEEVPRFVEGALREVDLDHHRPGSLAGNEAALRILAARVVAGDMTPRELTGWAWRTFGHGSSALAERLVELEDVYETYGDLVSDEVDAMIVAAARRVAAAGSGADR</sequence>